<keyword evidence="9" id="KW-1003">Cell membrane</keyword>
<evidence type="ECO:0000256" key="4">
    <source>
        <dbReference type="ARBA" id="ARBA00022692"/>
    </source>
</evidence>
<reference evidence="12" key="1">
    <citation type="submission" date="2016-11" db="EMBL/GenBank/DDBJ databases">
        <authorList>
            <person name="Varghese N."/>
            <person name="Submissions S."/>
        </authorList>
    </citation>
    <scope>NUCLEOTIDE SEQUENCE [LARGE SCALE GENOMIC DNA]</scope>
    <source>
        <strain evidence="12">DSM 2635</strain>
    </source>
</reference>
<evidence type="ECO:0000256" key="5">
    <source>
        <dbReference type="ARBA" id="ARBA00022842"/>
    </source>
</evidence>
<dbReference type="InterPro" id="IPR006668">
    <property type="entry name" value="Mg_transptr_MgtE_intracell_dom"/>
</dbReference>
<feature type="transmembrane region" description="Helical" evidence="9">
    <location>
        <begin position="363"/>
        <end position="387"/>
    </location>
</feature>
<keyword evidence="4 9" id="KW-0812">Transmembrane</keyword>
<dbReference type="NCBIfam" id="TIGR00400">
    <property type="entry name" value="mgtE"/>
    <property type="match status" value="1"/>
</dbReference>
<feature type="transmembrane region" description="Helical" evidence="9">
    <location>
        <begin position="432"/>
        <end position="455"/>
    </location>
</feature>
<keyword evidence="9" id="KW-0479">Metal-binding</keyword>
<dbReference type="PANTHER" id="PTHR43773:SF1">
    <property type="entry name" value="MAGNESIUM TRANSPORTER MGTE"/>
    <property type="match status" value="1"/>
</dbReference>
<evidence type="ECO:0000256" key="2">
    <source>
        <dbReference type="ARBA" id="ARBA00009749"/>
    </source>
</evidence>
<dbReference type="GO" id="GO:0046872">
    <property type="term" value="F:metal ion binding"/>
    <property type="evidence" value="ECO:0007669"/>
    <property type="project" value="UniProtKB-KW"/>
</dbReference>
<comment type="similarity">
    <text evidence="2 9">Belongs to the SLC41A transporter family.</text>
</comment>
<feature type="domain" description="CBS" evidence="10">
    <location>
        <begin position="141"/>
        <end position="204"/>
    </location>
</feature>
<comment type="function">
    <text evidence="9">Acts as a magnesium transporter.</text>
</comment>
<dbReference type="InterPro" id="IPR006667">
    <property type="entry name" value="SLC41_membr_dom"/>
</dbReference>
<dbReference type="SMART" id="SM00116">
    <property type="entry name" value="CBS"/>
    <property type="match status" value="2"/>
</dbReference>
<evidence type="ECO:0000256" key="9">
    <source>
        <dbReference type="RuleBase" id="RU362011"/>
    </source>
</evidence>
<dbReference type="PANTHER" id="PTHR43773">
    <property type="entry name" value="MAGNESIUM TRANSPORTER MGTE"/>
    <property type="match status" value="1"/>
</dbReference>
<dbReference type="AlphaFoldDB" id="A0A1M5M706"/>
<evidence type="ECO:0000256" key="6">
    <source>
        <dbReference type="ARBA" id="ARBA00022989"/>
    </source>
</evidence>
<dbReference type="PROSITE" id="PS51371">
    <property type="entry name" value="CBS"/>
    <property type="match status" value="2"/>
</dbReference>
<keyword evidence="5 9" id="KW-0460">Magnesium</keyword>
<dbReference type="RefSeq" id="WP_073124621.1">
    <property type="nucleotide sequence ID" value="NZ_BAABCH010000022.1"/>
</dbReference>
<feature type="transmembrane region" description="Helical" evidence="9">
    <location>
        <begin position="323"/>
        <end position="343"/>
    </location>
</feature>
<evidence type="ECO:0000313" key="11">
    <source>
        <dbReference type="EMBL" id="SHG73061.1"/>
    </source>
</evidence>
<evidence type="ECO:0000256" key="1">
    <source>
        <dbReference type="ARBA" id="ARBA00004141"/>
    </source>
</evidence>
<dbReference type="EMBL" id="FQWX01000006">
    <property type="protein sequence ID" value="SHG73061.1"/>
    <property type="molecule type" value="Genomic_DNA"/>
</dbReference>
<dbReference type="SMART" id="SM00924">
    <property type="entry name" value="MgtE_N"/>
    <property type="match status" value="1"/>
</dbReference>
<dbReference type="Pfam" id="PF03448">
    <property type="entry name" value="MgtE_N"/>
    <property type="match status" value="1"/>
</dbReference>
<dbReference type="InterPro" id="IPR038076">
    <property type="entry name" value="MgtE_N_sf"/>
</dbReference>
<evidence type="ECO:0000259" key="10">
    <source>
        <dbReference type="PROSITE" id="PS51371"/>
    </source>
</evidence>
<dbReference type="SUPFAM" id="SSF54631">
    <property type="entry name" value="CBS-domain pair"/>
    <property type="match status" value="1"/>
</dbReference>
<dbReference type="GO" id="GO:0005886">
    <property type="term" value="C:plasma membrane"/>
    <property type="evidence" value="ECO:0007669"/>
    <property type="project" value="UniProtKB-SubCell"/>
</dbReference>
<dbReference type="Pfam" id="PF00571">
    <property type="entry name" value="CBS"/>
    <property type="match status" value="2"/>
</dbReference>
<dbReference type="GO" id="GO:0015095">
    <property type="term" value="F:magnesium ion transmembrane transporter activity"/>
    <property type="evidence" value="ECO:0007669"/>
    <property type="project" value="UniProtKB-UniRule"/>
</dbReference>
<keyword evidence="6 9" id="KW-1133">Transmembrane helix</keyword>
<feature type="transmembrane region" description="Helical" evidence="9">
    <location>
        <begin position="394"/>
        <end position="420"/>
    </location>
</feature>
<feature type="domain" description="CBS" evidence="10">
    <location>
        <begin position="205"/>
        <end position="261"/>
    </location>
</feature>
<keyword evidence="12" id="KW-1185">Reference proteome</keyword>
<keyword evidence="7 9" id="KW-0472">Membrane</keyword>
<comment type="subunit">
    <text evidence="9">Homodimer.</text>
</comment>
<dbReference type="CDD" id="cd04606">
    <property type="entry name" value="CBS_pair_Mg_transporter"/>
    <property type="match status" value="1"/>
</dbReference>
<feature type="transmembrane region" description="Helical" evidence="9">
    <location>
        <begin position="296"/>
        <end position="316"/>
    </location>
</feature>
<dbReference type="InterPro" id="IPR000644">
    <property type="entry name" value="CBS_dom"/>
</dbReference>
<evidence type="ECO:0000256" key="3">
    <source>
        <dbReference type="ARBA" id="ARBA00022448"/>
    </source>
</evidence>
<dbReference type="InterPro" id="IPR006669">
    <property type="entry name" value="MgtE_transporter"/>
</dbReference>
<accession>A0A1M5M706</accession>
<dbReference type="SUPFAM" id="SSF161093">
    <property type="entry name" value="MgtE membrane domain-like"/>
    <property type="match status" value="1"/>
</dbReference>
<dbReference type="Gene3D" id="1.25.60.10">
    <property type="entry name" value="MgtE N-terminal domain-like"/>
    <property type="match status" value="1"/>
</dbReference>
<keyword evidence="8" id="KW-0129">CBS domain</keyword>
<dbReference type="InterPro" id="IPR046342">
    <property type="entry name" value="CBS_dom_sf"/>
</dbReference>
<dbReference type="Pfam" id="PF01769">
    <property type="entry name" value="MgtE"/>
    <property type="match status" value="1"/>
</dbReference>
<dbReference type="Gene3D" id="3.10.580.10">
    <property type="entry name" value="CBS-domain"/>
    <property type="match status" value="1"/>
</dbReference>
<sequence length="459" mass="51431">MDRKQDASKDLLCEVKVLIDNNRVLELRELIEEYHIIDIFDIMENLDEDMKIQLFEVLPLDMAASILEESGPEFFSSILSNIDIEHRKNILELMSLDDMADILSQLEDEEREKVMDLLSQEDADSVKELLVYEEESSGGIMTTGYISINKDMTAKEAIEHMRSEAEEAETIYYIYVVDNEERLVGVLSLRELIVSRDSNIVGDLMSENIISVYVDEDREEAVRLVSKYNLIAIPVIDRQDKLKGIITVDDIIDVMEEEATEDMYKFAGSSEHEREVVEKVNPTLKEQLLSSLRGRLPWLIITLVGGLLSTIILSNLDYIMNHAYVSLVFFIPVVIGMGGNIGTQSSALTVMALSNKDLDYNNVIREGIVGIVTGIICSAVVGLMIFMFIKDIDIVLIVSISLLINMIVGATIGSFMPVLFKRLDVDPSIISAPVISTLLDITGVTVYFLIATILLSKIA</sequence>
<name>A0A1M5M706_9FIRM</name>
<dbReference type="InterPro" id="IPR036739">
    <property type="entry name" value="SLC41_membr_dom_sf"/>
</dbReference>
<protein>
    <recommendedName>
        <fullName evidence="9">Magnesium transporter MgtE</fullName>
    </recommendedName>
</protein>
<dbReference type="Gene3D" id="1.10.357.20">
    <property type="entry name" value="SLC41 divalent cation transporters, integral membrane domain"/>
    <property type="match status" value="1"/>
</dbReference>
<gene>
    <name evidence="11" type="ORF">SAMN04488530_10657</name>
</gene>
<dbReference type="SUPFAM" id="SSF158791">
    <property type="entry name" value="MgtE N-terminal domain-like"/>
    <property type="match status" value="1"/>
</dbReference>
<comment type="subcellular location">
    <subcellularLocation>
        <location evidence="9">Cell membrane</location>
        <topology evidence="9">Multi-pass membrane protein</topology>
    </subcellularLocation>
    <subcellularLocation>
        <location evidence="1">Membrane</location>
        <topology evidence="1">Multi-pass membrane protein</topology>
    </subcellularLocation>
</comment>
<organism evidence="11 12">
    <name type="scientific">Asaccharospora irregularis DSM 2635</name>
    <dbReference type="NCBI Taxonomy" id="1121321"/>
    <lineage>
        <taxon>Bacteria</taxon>
        <taxon>Bacillati</taxon>
        <taxon>Bacillota</taxon>
        <taxon>Clostridia</taxon>
        <taxon>Peptostreptococcales</taxon>
        <taxon>Peptostreptococcaceae</taxon>
        <taxon>Asaccharospora</taxon>
    </lineage>
</organism>
<evidence type="ECO:0000313" key="12">
    <source>
        <dbReference type="Proteomes" id="UP000243255"/>
    </source>
</evidence>
<evidence type="ECO:0000256" key="7">
    <source>
        <dbReference type="ARBA" id="ARBA00023136"/>
    </source>
</evidence>
<keyword evidence="3 9" id="KW-0813">Transport</keyword>
<dbReference type="Proteomes" id="UP000243255">
    <property type="component" value="Unassembled WGS sequence"/>
</dbReference>
<evidence type="ECO:0000256" key="8">
    <source>
        <dbReference type="PROSITE-ProRule" id="PRU00703"/>
    </source>
</evidence>
<dbReference type="STRING" id="1121321.SAMN04488530_10657"/>
<proteinExistence type="inferred from homology"/>